<keyword evidence="4" id="KW-0378">Hydrolase</keyword>
<dbReference type="RefSeq" id="WP_160611962.1">
    <property type="nucleotide sequence ID" value="NZ_WTZA01000002.1"/>
</dbReference>
<keyword evidence="5" id="KW-1185">Reference proteome</keyword>
<keyword evidence="4" id="KW-0326">Glycosidase</keyword>
<reference evidence="4 5" key="1">
    <citation type="submission" date="2019-12" db="EMBL/GenBank/DDBJ databases">
        <title>Genomic-based taxomic classification of the family Erythrobacteraceae.</title>
        <authorList>
            <person name="Xu L."/>
        </authorList>
    </citation>
    <scope>NUCLEOTIDE SEQUENCE [LARGE SCALE GENOMIC DNA]</scope>
    <source>
        <strain evidence="4 5">100921-2</strain>
    </source>
</reference>
<evidence type="ECO:0000313" key="5">
    <source>
        <dbReference type="Proteomes" id="UP000439522"/>
    </source>
</evidence>
<dbReference type="Gene3D" id="2.115.10.20">
    <property type="entry name" value="Glycosyl hydrolase domain, family 43"/>
    <property type="match status" value="1"/>
</dbReference>
<dbReference type="InterPro" id="IPR007184">
    <property type="entry name" value="Mannoside_phosphorylase"/>
</dbReference>
<keyword evidence="1" id="KW-0328">Glycosyltransferase</keyword>
<dbReference type="PANTHER" id="PTHR34106:SF4">
    <property type="entry name" value="BLL5143 PROTEIN"/>
    <property type="match status" value="1"/>
</dbReference>
<name>A0A6I4THK3_9SPHN</name>
<evidence type="ECO:0000256" key="2">
    <source>
        <dbReference type="ARBA" id="ARBA00022679"/>
    </source>
</evidence>
<dbReference type="PANTHER" id="PTHR34106">
    <property type="entry name" value="GLYCOSIDASE"/>
    <property type="match status" value="1"/>
</dbReference>
<evidence type="ECO:0000256" key="1">
    <source>
        <dbReference type="ARBA" id="ARBA00022676"/>
    </source>
</evidence>
<dbReference type="Proteomes" id="UP000439522">
    <property type="component" value="Unassembled WGS sequence"/>
</dbReference>
<sequence length="440" mass="47671">MTPHSATVAEPGFVTRLSAVVRPDPGRVVIRPFNPADDPPGYGISDRPRAQRIADRVLALGDADVAAELERLLVGLAGRHRDLDAVFLRRFDAVNGLLICRCDVSRDRAILIGAYFCTEYSYEAAALFNPSIVSHPDQSGVEDGAVRFILSLRAVGEGHISSIAFRTGTCTAGGSLTLDSPKPQPTLLQTTYPVELPAGEAGVRIVCDGTHDLSEVVISPVTESQSHGIEDLRLVRFTDEDGSVSYYGTYTAFSGREIRQELLRTIDFRTFDMTPLGGPATSSKGMALFPRRVAGRYAMIGRQDNENILFLSSPDLNHWSGGARAVAPRWPWEFVQIGNCGSPIEIDEGWLVITHGVGSVRNYCIGACLLDREDPTKLLARTTEPLLRPGATERSGYVPNVTYSCGALVHGRTLVLPFAIADSFTTFATMSLNELVSSMA</sequence>
<dbReference type="OrthoDB" id="9776657at2"/>
<dbReference type="InterPro" id="IPR023296">
    <property type="entry name" value="Glyco_hydro_beta-prop_sf"/>
</dbReference>
<dbReference type="EMBL" id="WTZA01000002">
    <property type="protein sequence ID" value="MXO76156.1"/>
    <property type="molecule type" value="Genomic_DNA"/>
</dbReference>
<proteinExistence type="inferred from homology"/>
<comment type="similarity">
    <text evidence="3">Belongs to the glycosyl hydrolase 130 family.</text>
</comment>
<dbReference type="GO" id="GO:0016798">
    <property type="term" value="F:hydrolase activity, acting on glycosyl bonds"/>
    <property type="evidence" value="ECO:0007669"/>
    <property type="project" value="UniProtKB-KW"/>
</dbReference>
<keyword evidence="2" id="KW-0808">Transferase</keyword>
<accession>A0A6I4THK3</accession>
<dbReference type="GO" id="GO:0016757">
    <property type="term" value="F:glycosyltransferase activity"/>
    <property type="evidence" value="ECO:0007669"/>
    <property type="project" value="UniProtKB-KW"/>
</dbReference>
<gene>
    <name evidence="4" type="ORF">GRI40_13135</name>
</gene>
<comment type="caution">
    <text evidence="4">The sequence shown here is derived from an EMBL/GenBank/DDBJ whole genome shotgun (WGS) entry which is preliminary data.</text>
</comment>
<protein>
    <submittedName>
        <fullName evidence="4">Glycosidase</fullName>
    </submittedName>
</protein>
<evidence type="ECO:0000313" key="4">
    <source>
        <dbReference type="EMBL" id="MXO76156.1"/>
    </source>
</evidence>
<organism evidence="4 5">
    <name type="scientific">Tsuneonella aeria</name>
    <dbReference type="NCBI Taxonomy" id="1837929"/>
    <lineage>
        <taxon>Bacteria</taxon>
        <taxon>Pseudomonadati</taxon>
        <taxon>Pseudomonadota</taxon>
        <taxon>Alphaproteobacteria</taxon>
        <taxon>Sphingomonadales</taxon>
        <taxon>Erythrobacteraceae</taxon>
        <taxon>Tsuneonella</taxon>
    </lineage>
</organism>
<dbReference type="AlphaFoldDB" id="A0A6I4THK3"/>
<dbReference type="Pfam" id="PF04041">
    <property type="entry name" value="Glyco_hydro_130"/>
    <property type="match status" value="1"/>
</dbReference>
<dbReference type="SUPFAM" id="SSF75005">
    <property type="entry name" value="Arabinanase/levansucrase/invertase"/>
    <property type="match status" value="1"/>
</dbReference>
<dbReference type="CDD" id="cd18613">
    <property type="entry name" value="GH130"/>
    <property type="match status" value="1"/>
</dbReference>
<evidence type="ECO:0000256" key="3">
    <source>
        <dbReference type="ARBA" id="ARBA00024356"/>
    </source>
</evidence>